<keyword evidence="4" id="KW-0539">Nucleus</keyword>
<dbReference type="PROSITE" id="PS51054">
    <property type="entry name" value="ORANGE"/>
    <property type="match status" value="1"/>
</dbReference>
<evidence type="ECO:0000259" key="7">
    <source>
        <dbReference type="PROSITE" id="PS51054"/>
    </source>
</evidence>
<dbReference type="Pfam" id="PF00010">
    <property type="entry name" value="HLH"/>
    <property type="match status" value="1"/>
</dbReference>
<proteinExistence type="predicted"/>
<feature type="compositionally biased region" description="Low complexity" evidence="5">
    <location>
        <begin position="10"/>
        <end position="25"/>
    </location>
</feature>
<feature type="domain" description="BHLH" evidence="6">
    <location>
        <begin position="52"/>
        <end position="109"/>
    </location>
</feature>
<dbReference type="Gene3D" id="6.10.250.980">
    <property type="match status" value="1"/>
</dbReference>
<name>A0ABM1EU01_PRICU</name>
<dbReference type="SMART" id="SM00353">
    <property type="entry name" value="HLH"/>
    <property type="match status" value="1"/>
</dbReference>
<dbReference type="Proteomes" id="UP000695022">
    <property type="component" value="Unplaced"/>
</dbReference>
<keyword evidence="2" id="KW-0805">Transcription regulation</keyword>
<dbReference type="SUPFAM" id="SSF47459">
    <property type="entry name" value="HLH, helix-loop-helix DNA-binding domain"/>
    <property type="match status" value="1"/>
</dbReference>
<dbReference type="CDD" id="cd11410">
    <property type="entry name" value="bHLH_O_HES"/>
    <property type="match status" value="1"/>
</dbReference>
<dbReference type="PANTHER" id="PTHR10985">
    <property type="entry name" value="BASIC HELIX-LOOP-HELIX TRANSCRIPTION FACTOR, HES-RELATED"/>
    <property type="match status" value="1"/>
</dbReference>
<feature type="domain" description="Orange" evidence="7">
    <location>
        <begin position="121"/>
        <end position="151"/>
    </location>
</feature>
<dbReference type="SUPFAM" id="SSF158457">
    <property type="entry name" value="Orange domain-like"/>
    <property type="match status" value="1"/>
</dbReference>
<sequence>MAGDAISQLAALHSSTSSQQHSSAAEKFTNANMPAVNASLYFNPMHMDKKAQRKVLKPMIEKKRRDRINSSMEELKILVLHGLNKDPSLYSKLEKADILEMTVKYMRNVSSGAQLACSDRYRAGFSECAGAVSHYMATVDSSLQGRMMNHLSAVAASRMKPEAQPTMQTRVVQQPVFPEHTAVSLVTKQEKFVWRPW</sequence>
<keyword evidence="8" id="KW-1185">Reference proteome</keyword>
<evidence type="ECO:0000313" key="9">
    <source>
        <dbReference type="RefSeq" id="XP_014675672.1"/>
    </source>
</evidence>
<keyword evidence="3" id="KW-0804">Transcription</keyword>
<feature type="region of interest" description="Disordered" evidence="5">
    <location>
        <begin position="10"/>
        <end position="29"/>
    </location>
</feature>
<evidence type="ECO:0000313" key="8">
    <source>
        <dbReference type="Proteomes" id="UP000695022"/>
    </source>
</evidence>
<evidence type="ECO:0000256" key="1">
    <source>
        <dbReference type="ARBA" id="ARBA00004123"/>
    </source>
</evidence>
<dbReference type="Gene3D" id="4.10.280.10">
    <property type="entry name" value="Helix-loop-helix DNA-binding domain"/>
    <property type="match status" value="1"/>
</dbReference>
<comment type="subcellular location">
    <subcellularLocation>
        <location evidence="1">Nucleus</location>
    </subcellularLocation>
</comment>
<gene>
    <name evidence="9" type="primary">LOC106815686</name>
</gene>
<organism evidence="8 9">
    <name type="scientific">Priapulus caudatus</name>
    <name type="common">Priapulid worm</name>
    <dbReference type="NCBI Taxonomy" id="37621"/>
    <lineage>
        <taxon>Eukaryota</taxon>
        <taxon>Metazoa</taxon>
        <taxon>Ecdysozoa</taxon>
        <taxon>Scalidophora</taxon>
        <taxon>Priapulida</taxon>
        <taxon>Priapulimorpha</taxon>
        <taxon>Priapulimorphida</taxon>
        <taxon>Priapulidae</taxon>
        <taxon>Priapulus</taxon>
    </lineage>
</organism>
<dbReference type="InterPro" id="IPR036638">
    <property type="entry name" value="HLH_DNA-bd_sf"/>
</dbReference>
<evidence type="ECO:0000256" key="2">
    <source>
        <dbReference type="ARBA" id="ARBA00023015"/>
    </source>
</evidence>
<dbReference type="InterPro" id="IPR011598">
    <property type="entry name" value="bHLH_dom"/>
</dbReference>
<reference evidence="9" key="1">
    <citation type="submission" date="2025-08" db="UniProtKB">
        <authorList>
            <consortium name="RefSeq"/>
        </authorList>
    </citation>
    <scope>IDENTIFICATION</scope>
</reference>
<evidence type="ECO:0000259" key="6">
    <source>
        <dbReference type="PROSITE" id="PS50888"/>
    </source>
</evidence>
<protein>
    <submittedName>
        <fullName evidence="9">Transcription factor HES-2-like</fullName>
    </submittedName>
</protein>
<dbReference type="InterPro" id="IPR003650">
    <property type="entry name" value="Orange_dom"/>
</dbReference>
<dbReference type="SMART" id="SM00511">
    <property type="entry name" value="ORANGE"/>
    <property type="match status" value="1"/>
</dbReference>
<dbReference type="RefSeq" id="XP_014675672.1">
    <property type="nucleotide sequence ID" value="XM_014820186.1"/>
</dbReference>
<dbReference type="InterPro" id="IPR050370">
    <property type="entry name" value="HES_HEY"/>
</dbReference>
<dbReference type="Pfam" id="PF07527">
    <property type="entry name" value="Hairy_orange"/>
    <property type="match status" value="1"/>
</dbReference>
<accession>A0ABM1EU01</accession>
<evidence type="ECO:0000256" key="5">
    <source>
        <dbReference type="SAM" id="MobiDB-lite"/>
    </source>
</evidence>
<dbReference type="GeneID" id="106815686"/>
<dbReference type="PROSITE" id="PS50888">
    <property type="entry name" value="BHLH"/>
    <property type="match status" value="1"/>
</dbReference>
<evidence type="ECO:0000256" key="4">
    <source>
        <dbReference type="ARBA" id="ARBA00023242"/>
    </source>
</evidence>
<evidence type="ECO:0000256" key="3">
    <source>
        <dbReference type="ARBA" id="ARBA00023163"/>
    </source>
</evidence>